<protein>
    <submittedName>
        <fullName evidence="1">Uncharacterized protein</fullName>
    </submittedName>
</protein>
<dbReference type="Proteomes" id="UP001056384">
    <property type="component" value="Chromosome 6"/>
</dbReference>
<sequence length="469" mass="50756">MLQTPRNLVLARTWSWKDSSQNDKKFYDTDFISSTYGRRVAITNHIARRFLARVRRVYNDVCGIMNCGLEVKEIVNQICRPGLKLPGSPKHLKVVKYIIDQLWKIPGVSFSKTDFELANWQPVNNSIDHAAELTVDNKPVDVVGAIAYSRPTNGTAMSGQLMYLALGVNISTLDLKGKIIMRDYTNLPIPTSLFGSIAYSFSADATANPVYSRPFVTPPHADLLAASLGGAAGYISAFNVSREQLERHYSGHSELRAAAEKNATASISINAKVGRVKVPRAMATLPGRSNETVVIAIEHLGAREIESSPATDGAYGNVLNYTGRGESTLWSVGPVQQAIDGVVNITKSRELDNVVVSPGYPPASGPGMVPSLSSMGGLGTYYTNALLPTMALISGPWSLWAPSFGADALDYDRLGMQHIAIGDAVLMLSQYSKAELAGNYTVFREQRANGTAETITINYDEAQFITGAG</sequence>
<organism evidence="1 2">
    <name type="scientific">Septoria linicola</name>
    <dbReference type="NCBI Taxonomy" id="215465"/>
    <lineage>
        <taxon>Eukaryota</taxon>
        <taxon>Fungi</taxon>
        <taxon>Dikarya</taxon>
        <taxon>Ascomycota</taxon>
        <taxon>Pezizomycotina</taxon>
        <taxon>Dothideomycetes</taxon>
        <taxon>Dothideomycetidae</taxon>
        <taxon>Mycosphaerellales</taxon>
        <taxon>Mycosphaerellaceae</taxon>
        <taxon>Septoria</taxon>
    </lineage>
</organism>
<keyword evidence="2" id="KW-1185">Reference proteome</keyword>
<dbReference type="AlphaFoldDB" id="A0A9Q9ELK5"/>
<evidence type="ECO:0000313" key="2">
    <source>
        <dbReference type="Proteomes" id="UP001056384"/>
    </source>
</evidence>
<proteinExistence type="predicted"/>
<dbReference type="Gene3D" id="3.50.30.30">
    <property type="match status" value="1"/>
</dbReference>
<name>A0A9Q9ELK5_9PEZI</name>
<reference evidence="1" key="1">
    <citation type="submission" date="2022-06" db="EMBL/GenBank/DDBJ databases">
        <title>Complete genome sequences of two strains of the flax pathogen Septoria linicola.</title>
        <authorList>
            <person name="Lapalu N."/>
            <person name="Simon A."/>
            <person name="Demenou B."/>
            <person name="Paumier D."/>
            <person name="Guillot M.-P."/>
            <person name="Gout L."/>
            <person name="Valade R."/>
        </authorList>
    </citation>
    <scope>NUCLEOTIDE SEQUENCE</scope>
    <source>
        <strain evidence="1">SE15195</strain>
    </source>
</reference>
<dbReference type="OrthoDB" id="4334193at2759"/>
<evidence type="ECO:0000313" key="1">
    <source>
        <dbReference type="EMBL" id="USW54497.1"/>
    </source>
</evidence>
<dbReference type="EMBL" id="CP099423">
    <property type="protein sequence ID" value="USW54497.1"/>
    <property type="molecule type" value="Genomic_DNA"/>
</dbReference>
<gene>
    <name evidence="1" type="ORF">Slin15195_G078160</name>
</gene>
<dbReference type="Gene3D" id="3.40.630.10">
    <property type="entry name" value="Zn peptidases"/>
    <property type="match status" value="1"/>
</dbReference>
<accession>A0A9Q9ELK5</accession>